<dbReference type="Pfam" id="PF00356">
    <property type="entry name" value="LacI"/>
    <property type="match status" value="1"/>
</dbReference>
<dbReference type="Gene3D" id="3.40.50.2300">
    <property type="match status" value="2"/>
</dbReference>
<proteinExistence type="predicted"/>
<accession>A0ABZ3CC77</accession>
<dbReference type="CDD" id="cd01392">
    <property type="entry name" value="HTH_LacI"/>
    <property type="match status" value="1"/>
</dbReference>
<dbReference type="SUPFAM" id="SSF47413">
    <property type="entry name" value="lambda repressor-like DNA-binding domains"/>
    <property type="match status" value="1"/>
</dbReference>
<dbReference type="InterPro" id="IPR028082">
    <property type="entry name" value="Peripla_BP_I"/>
</dbReference>
<keyword evidence="2 5" id="KW-0238">DNA-binding</keyword>
<keyword evidence="6" id="KW-1185">Reference proteome</keyword>
<reference evidence="5 6" key="1">
    <citation type="journal article" date="2023" name="Environ Microbiome">
        <title>A coral-associated actinobacterium mitigates coral bleaching under heat stress.</title>
        <authorList>
            <person name="Li J."/>
            <person name="Zou Y."/>
            <person name="Li Q."/>
            <person name="Zhang J."/>
            <person name="Bourne D.G."/>
            <person name="Lyu Y."/>
            <person name="Liu C."/>
            <person name="Zhang S."/>
        </authorList>
    </citation>
    <scope>NUCLEOTIDE SEQUENCE [LARGE SCALE GENOMIC DNA]</scope>
    <source>
        <strain evidence="5 6">SCSIO 13291</strain>
    </source>
</reference>
<evidence type="ECO:0000259" key="4">
    <source>
        <dbReference type="PROSITE" id="PS50932"/>
    </source>
</evidence>
<keyword evidence="1" id="KW-0805">Transcription regulation</keyword>
<protein>
    <submittedName>
        <fullName evidence="5">LacI family DNA-binding transcriptional regulator</fullName>
    </submittedName>
</protein>
<dbReference type="EMBL" id="CP115965">
    <property type="protein sequence ID" value="WZW99380.1"/>
    <property type="molecule type" value="Genomic_DNA"/>
</dbReference>
<dbReference type="Pfam" id="PF13377">
    <property type="entry name" value="Peripla_BP_3"/>
    <property type="match status" value="1"/>
</dbReference>
<dbReference type="InterPro" id="IPR046335">
    <property type="entry name" value="LacI/GalR-like_sensor"/>
</dbReference>
<dbReference type="PROSITE" id="PS00356">
    <property type="entry name" value="HTH_LACI_1"/>
    <property type="match status" value="1"/>
</dbReference>
<dbReference type="SUPFAM" id="SSF53822">
    <property type="entry name" value="Periplasmic binding protein-like I"/>
    <property type="match status" value="1"/>
</dbReference>
<dbReference type="Proteomes" id="UP001434337">
    <property type="component" value="Chromosome"/>
</dbReference>
<evidence type="ECO:0000313" key="6">
    <source>
        <dbReference type="Proteomes" id="UP001434337"/>
    </source>
</evidence>
<dbReference type="InterPro" id="IPR000843">
    <property type="entry name" value="HTH_LacI"/>
</dbReference>
<evidence type="ECO:0000313" key="5">
    <source>
        <dbReference type="EMBL" id="WZW99380.1"/>
    </source>
</evidence>
<name>A0ABZ3CC77_9ACTN</name>
<dbReference type="RefSeq" id="WP_342373090.1">
    <property type="nucleotide sequence ID" value="NZ_CP115965.1"/>
</dbReference>
<evidence type="ECO:0000256" key="2">
    <source>
        <dbReference type="ARBA" id="ARBA00023125"/>
    </source>
</evidence>
<dbReference type="GO" id="GO:0003677">
    <property type="term" value="F:DNA binding"/>
    <property type="evidence" value="ECO:0007669"/>
    <property type="project" value="UniProtKB-KW"/>
</dbReference>
<evidence type="ECO:0000256" key="1">
    <source>
        <dbReference type="ARBA" id="ARBA00023015"/>
    </source>
</evidence>
<dbReference type="Gene3D" id="1.10.260.40">
    <property type="entry name" value="lambda repressor-like DNA-binding domains"/>
    <property type="match status" value="1"/>
</dbReference>
<evidence type="ECO:0000256" key="3">
    <source>
        <dbReference type="ARBA" id="ARBA00023163"/>
    </source>
</evidence>
<dbReference type="PANTHER" id="PTHR30146:SF153">
    <property type="entry name" value="LACTOSE OPERON REPRESSOR"/>
    <property type="match status" value="1"/>
</dbReference>
<keyword evidence="3" id="KW-0804">Transcription</keyword>
<organism evidence="5 6">
    <name type="scientific">Propioniciclava soli</name>
    <dbReference type="NCBI Taxonomy" id="2775081"/>
    <lineage>
        <taxon>Bacteria</taxon>
        <taxon>Bacillati</taxon>
        <taxon>Actinomycetota</taxon>
        <taxon>Actinomycetes</taxon>
        <taxon>Propionibacteriales</taxon>
        <taxon>Propionibacteriaceae</taxon>
        <taxon>Propioniciclava</taxon>
    </lineage>
</organism>
<feature type="domain" description="HTH lacI-type" evidence="4">
    <location>
        <begin position="13"/>
        <end position="67"/>
    </location>
</feature>
<gene>
    <name evidence="5" type="ORF">PCC79_04045</name>
</gene>
<sequence length="338" mass="35990">MTQERTALPPRRPTMTDVANAAGVSKGAVSKVIRDAYGVSPAMRARVEKAIAQLGYRPRVAARVMRGQSFTIGLETPHLGQELQTLVVEGAAEQLAGSPYQLVIVPGLGRLSATEILESLVDRQVDGIIAIASDMPTEAIETLAQHTPMVVLGRHSRPQAFDTVVSDDAAGADLVMDHLLGLGHTRITHLTIDPPTAEAPHVFRRDRYVERMRAAGLRPVVEYAPSTERGAVAATSRLLGSDDPPTAIFAGHDAMALGVLRAAADLGLGASDLSVVGYDNIELAGHPLVSLTTVDHRGTDVGRVAISLLLERINGRTEAKHECFSPALRVRRSTAAPR</sequence>
<dbReference type="PROSITE" id="PS50932">
    <property type="entry name" value="HTH_LACI_2"/>
    <property type="match status" value="1"/>
</dbReference>
<dbReference type="PANTHER" id="PTHR30146">
    <property type="entry name" value="LACI-RELATED TRANSCRIPTIONAL REPRESSOR"/>
    <property type="match status" value="1"/>
</dbReference>
<dbReference type="CDD" id="cd06267">
    <property type="entry name" value="PBP1_LacI_sugar_binding-like"/>
    <property type="match status" value="1"/>
</dbReference>
<dbReference type="SMART" id="SM00354">
    <property type="entry name" value="HTH_LACI"/>
    <property type="match status" value="1"/>
</dbReference>
<dbReference type="InterPro" id="IPR010982">
    <property type="entry name" value="Lambda_DNA-bd_dom_sf"/>
</dbReference>